<dbReference type="PANTHER" id="PTHR43167:SF1">
    <property type="entry name" value="PUTATIVE (AFU_ORTHOLOGUE AFUA_6G01830)-RELATED"/>
    <property type="match status" value="1"/>
</dbReference>
<dbReference type="CDD" id="cd02440">
    <property type="entry name" value="AdoMet_MTases"/>
    <property type="match status" value="1"/>
</dbReference>
<dbReference type="InterPro" id="IPR002935">
    <property type="entry name" value="SAM_O-MeTrfase"/>
</dbReference>
<dbReference type="SUPFAM" id="SSF53335">
    <property type="entry name" value="S-adenosyl-L-methionine-dependent methyltransferases"/>
    <property type="match status" value="1"/>
</dbReference>
<proteinExistence type="predicted"/>
<dbReference type="InterPro" id="IPR029063">
    <property type="entry name" value="SAM-dependent_MTases_sf"/>
</dbReference>
<evidence type="ECO:0000256" key="3">
    <source>
        <dbReference type="ARBA" id="ARBA00022691"/>
    </source>
</evidence>
<name>A0ABP4X6A3_9ACTN</name>
<comment type="caution">
    <text evidence="4">The sequence shown here is derived from an EMBL/GenBank/DDBJ whole genome shotgun (WGS) entry which is preliminary data.</text>
</comment>
<keyword evidence="3" id="KW-0949">S-adenosyl-L-methionine</keyword>
<reference evidence="5" key="1">
    <citation type="journal article" date="2019" name="Int. J. Syst. Evol. Microbiol.">
        <title>The Global Catalogue of Microorganisms (GCM) 10K type strain sequencing project: providing services to taxonomists for standard genome sequencing and annotation.</title>
        <authorList>
            <consortium name="The Broad Institute Genomics Platform"/>
            <consortium name="The Broad Institute Genome Sequencing Center for Infectious Disease"/>
            <person name="Wu L."/>
            <person name="Ma J."/>
        </authorList>
    </citation>
    <scope>NUCLEOTIDE SEQUENCE [LARGE SCALE GENOMIC DNA]</scope>
    <source>
        <strain evidence="5">JCM 13249</strain>
    </source>
</reference>
<dbReference type="EMBL" id="BAAALS010000030">
    <property type="protein sequence ID" value="GAA1771374.1"/>
    <property type="molecule type" value="Genomic_DNA"/>
</dbReference>
<sequence>MAAAREVGVVALPPGAGSALRLLAAIAQARTVVEIGTGTGVSGLWLLGGMRADGVLTTIDAEPEHQRLARRAFAMAGYAPGRARIITGRALDVLPRLADGCYDLVFVDSVVGEYAACVVAARRLLRTGGLLVLNRVFGVNGRVADPAARDPDTVALREIARQVRDSEEWLPAILPTGEGLLCVVKR</sequence>
<evidence type="ECO:0000313" key="4">
    <source>
        <dbReference type="EMBL" id="GAA1771374.1"/>
    </source>
</evidence>
<dbReference type="RefSeq" id="WP_344086620.1">
    <property type="nucleotide sequence ID" value="NZ_BAAALS010000030.1"/>
</dbReference>
<dbReference type="Gene3D" id="3.40.50.150">
    <property type="entry name" value="Vaccinia Virus protein VP39"/>
    <property type="match status" value="1"/>
</dbReference>
<keyword evidence="1" id="KW-0489">Methyltransferase</keyword>
<organism evidence="4 5">
    <name type="scientific">Luedemannella helvata</name>
    <dbReference type="NCBI Taxonomy" id="349315"/>
    <lineage>
        <taxon>Bacteria</taxon>
        <taxon>Bacillati</taxon>
        <taxon>Actinomycetota</taxon>
        <taxon>Actinomycetes</taxon>
        <taxon>Micromonosporales</taxon>
        <taxon>Micromonosporaceae</taxon>
        <taxon>Luedemannella</taxon>
    </lineage>
</organism>
<dbReference type="PANTHER" id="PTHR43167">
    <property type="entry name" value="PUTATIVE (AFU_ORTHOLOGUE AFUA_6G01830)-RELATED"/>
    <property type="match status" value="1"/>
</dbReference>
<evidence type="ECO:0000313" key="5">
    <source>
        <dbReference type="Proteomes" id="UP001500655"/>
    </source>
</evidence>
<dbReference type="Proteomes" id="UP001500655">
    <property type="component" value="Unassembled WGS sequence"/>
</dbReference>
<evidence type="ECO:0000256" key="2">
    <source>
        <dbReference type="ARBA" id="ARBA00022679"/>
    </source>
</evidence>
<evidence type="ECO:0000256" key="1">
    <source>
        <dbReference type="ARBA" id="ARBA00022603"/>
    </source>
</evidence>
<keyword evidence="2" id="KW-0808">Transferase</keyword>
<dbReference type="Pfam" id="PF01596">
    <property type="entry name" value="Methyltransf_3"/>
    <property type="match status" value="1"/>
</dbReference>
<protein>
    <submittedName>
        <fullName evidence="4">O-methyltransferase</fullName>
    </submittedName>
</protein>
<gene>
    <name evidence="4" type="ORF">GCM10009681_48530</name>
</gene>
<dbReference type="PROSITE" id="PS51682">
    <property type="entry name" value="SAM_OMT_I"/>
    <property type="match status" value="1"/>
</dbReference>
<accession>A0ABP4X6A3</accession>
<keyword evidence="5" id="KW-1185">Reference proteome</keyword>